<sequence length="234" mass="24742">MNQNRLVFRDMGCGTGSMGRWLAGRLRGPQHWVLHDHDTELLARASVTGAAADGGRVTFETREGDLAGLSAEDFAGTSLVTASALLDVLTAGQVDGLAAACAAAGCPALLTLSVTGQVEFAEPEPLDADFREAFNDHQRRAGKLGPDAVEAATEAFARHGMRVLTRPSPWRLGPQESELTAEWLKGWVGAACEQRPELGGEADAYLSRRLGERGAGTPHVVVHHTDLLALGVPS</sequence>
<dbReference type="GO" id="GO:0032259">
    <property type="term" value="P:methylation"/>
    <property type="evidence" value="ECO:0007669"/>
    <property type="project" value="UniProtKB-KW"/>
</dbReference>
<evidence type="ECO:0000313" key="2">
    <source>
        <dbReference type="Proteomes" id="UP001597417"/>
    </source>
</evidence>
<protein>
    <submittedName>
        <fullName evidence="1">SAM-dependent methyltransferase</fullName>
    </submittedName>
</protein>
<dbReference type="RefSeq" id="WP_378269288.1">
    <property type="nucleotide sequence ID" value="NZ_JBHUKR010000021.1"/>
</dbReference>
<gene>
    <name evidence="1" type="ORF">ACFSXZ_31995</name>
</gene>
<reference evidence="2" key="1">
    <citation type="journal article" date="2019" name="Int. J. Syst. Evol. Microbiol.">
        <title>The Global Catalogue of Microorganisms (GCM) 10K type strain sequencing project: providing services to taxonomists for standard genome sequencing and annotation.</title>
        <authorList>
            <consortium name="The Broad Institute Genomics Platform"/>
            <consortium name="The Broad Institute Genome Sequencing Center for Infectious Disease"/>
            <person name="Wu L."/>
            <person name="Ma J."/>
        </authorList>
    </citation>
    <scope>NUCLEOTIDE SEQUENCE [LARGE SCALE GENOMIC DNA]</scope>
    <source>
        <strain evidence="2">CGMCC 4.7645</strain>
    </source>
</reference>
<comment type="caution">
    <text evidence="1">The sequence shown here is derived from an EMBL/GenBank/DDBJ whole genome shotgun (WGS) entry which is preliminary data.</text>
</comment>
<dbReference type="Proteomes" id="UP001597417">
    <property type="component" value="Unassembled WGS sequence"/>
</dbReference>
<keyword evidence="1" id="KW-0808">Transferase</keyword>
<dbReference type="Gene3D" id="3.40.50.150">
    <property type="entry name" value="Vaccinia Virus protein VP39"/>
    <property type="match status" value="1"/>
</dbReference>
<dbReference type="SUPFAM" id="SSF53335">
    <property type="entry name" value="S-adenosyl-L-methionine-dependent methyltransferases"/>
    <property type="match status" value="1"/>
</dbReference>
<dbReference type="InterPro" id="IPR029063">
    <property type="entry name" value="SAM-dependent_MTases_sf"/>
</dbReference>
<dbReference type="GO" id="GO:0008168">
    <property type="term" value="F:methyltransferase activity"/>
    <property type="evidence" value="ECO:0007669"/>
    <property type="project" value="UniProtKB-KW"/>
</dbReference>
<accession>A0ABW5G0Z9</accession>
<evidence type="ECO:0000313" key="1">
    <source>
        <dbReference type="EMBL" id="MFD2420963.1"/>
    </source>
</evidence>
<organism evidence="1 2">
    <name type="scientific">Amycolatopsis pigmentata</name>
    <dbReference type="NCBI Taxonomy" id="450801"/>
    <lineage>
        <taxon>Bacteria</taxon>
        <taxon>Bacillati</taxon>
        <taxon>Actinomycetota</taxon>
        <taxon>Actinomycetes</taxon>
        <taxon>Pseudonocardiales</taxon>
        <taxon>Pseudonocardiaceae</taxon>
        <taxon>Amycolatopsis</taxon>
    </lineage>
</organism>
<keyword evidence="2" id="KW-1185">Reference proteome</keyword>
<name>A0ABW5G0Z9_9PSEU</name>
<proteinExistence type="predicted"/>
<dbReference type="EMBL" id="JBHUKR010000021">
    <property type="protein sequence ID" value="MFD2420963.1"/>
    <property type="molecule type" value="Genomic_DNA"/>
</dbReference>
<keyword evidence="1" id="KW-0489">Methyltransferase</keyword>